<gene>
    <name evidence="1" type="ORF">O3G_MSEX015310</name>
</gene>
<reference evidence="1" key="2">
    <citation type="submission" date="2020-12" db="EMBL/GenBank/DDBJ databases">
        <authorList>
            <person name="Kanost M."/>
        </authorList>
    </citation>
    <scope>NUCLEOTIDE SEQUENCE</scope>
</reference>
<keyword evidence="2" id="KW-1185">Reference proteome</keyword>
<evidence type="ECO:0000313" key="1">
    <source>
        <dbReference type="EMBL" id="KAG6465672.1"/>
    </source>
</evidence>
<comment type="caution">
    <text evidence="1">The sequence shown here is derived from an EMBL/GenBank/DDBJ whole genome shotgun (WGS) entry which is preliminary data.</text>
</comment>
<dbReference type="Proteomes" id="UP000791440">
    <property type="component" value="Unassembled WGS sequence"/>
</dbReference>
<dbReference type="AlphaFoldDB" id="A0A921ZWS6"/>
<reference evidence="1" key="1">
    <citation type="journal article" date="2016" name="Insect Biochem. Mol. Biol.">
        <title>Multifaceted biological insights from a draft genome sequence of the tobacco hornworm moth, Manduca sexta.</title>
        <authorList>
            <person name="Kanost M.R."/>
            <person name="Arrese E.L."/>
            <person name="Cao X."/>
            <person name="Chen Y.R."/>
            <person name="Chellapilla S."/>
            <person name="Goldsmith M.R."/>
            <person name="Grosse-Wilde E."/>
            <person name="Heckel D.G."/>
            <person name="Herndon N."/>
            <person name="Jiang H."/>
            <person name="Papanicolaou A."/>
            <person name="Qu J."/>
            <person name="Soulages J.L."/>
            <person name="Vogel H."/>
            <person name="Walters J."/>
            <person name="Waterhouse R.M."/>
            <person name="Ahn S.J."/>
            <person name="Almeida F.C."/>
            <person name="An C."/>
            <person name="Aqrawi P."/>
            <person name="Bretschneider A."/>
            <person name="Bryant W.B."/>
            <person name="Bucks S."/>
            <person name="Chao H."/>
            <person name="Chevignon G."/>
            <person name="Christen J.M."/>
            <person name="Clarke D.F."/>
            <person name="Dittmer N.T."/>
            <person name="Ferguson L.C.F."/>
            <person name="Garavelou S."/>
            <person name="Gordon K.H.J."/>
            <person name="Gunaratna R.T."/>
            <person name="Han Y."/>
            <person name="Hauser F."/>
            <person name="He Y."/>
            <person name="Heidel-Fischer H."/>
            <person name="Hirsh A."/>
            <person name="Hu Y."/>
            <person name="Jiang H."/>
            <person name="Kalra D."/>
            <person name="Klinner C."/>
            <person name="Konig C."/>
            <person name="Kovar C."/>
            <person name="Kroll A.R."/>
            <person name="Kuwar S.S."/>
            <person name="Lee S.L."/>
            <person name="Lehman R."/>
            <person name="Li K."/>
            <person name="Li Z."/>
            <person name="Liang H."/>
            <person name="Lovelace S."/>
            <person name="Lu Z."/>
            <person name="Mansfield J.H."/>
            <person name="McCulloch K.J."/>
            <person name="Mathew T."/>
            <person name="Morton B."/>
            <person name="Muzny D.M."/>
            <person name="Neunemann D."/>
            <person name="Ongeri F."/>
            <person name="Pauchet Y."/>
            <person name="Pu L.L."/>
            <person name="Pyrousis I."/>
            <person name="Rao X.J."/>
            <person name="Redding A."/>
            <person name="Roesel C."/>
            <person name="Sanchez-Gracia A."/>
            <person name="Schaack S."/>
            <person name="Shukla A."/>
            <person name="Tetreau G."/>
            <person name="Wang Y."/>
            <person name="Xiong G.H."/>
            <person name="Traut W."/>
            <person name="Walsh T.K."/>
            <person name="Worley K.C."/>
            <person name="Wu D."/>
            <person name="Wu W."/>
            <person name="Wu Y.Q."/>
            <person name="Zhang X."/>
            <person name="Zou Z."/>
            <person name="Zucker H."/>
            <person name="Briscoe A.D."/>
            <person name="Burmester T."/>
            <person name="Clem R.J."/>
            <person name="Feyereisen R."/>
            <person name="Grimmelikhuijzen C.J.P."/>
            <person name="Hamodrakas S.J."/>
            <person name="Hansson B.S."/>
            <person name="Huguet E."/>
            <person name="Jermiin L.S."/>
            <person name="Lan Q."/>
            <person name="Lehman H.K."/>
            <person name="Lorenzen M."/>
            <person name="Merzendorfer H."/>
            <person name="Michalopoulos I."/>
            <person name="Morton D.B."/>
            <person name="Muthukrishnan S."/>
            <person name="Oakeshott J.G."/>
            <person name="Palmer W."/>
            <person name="Park Y."/>
            <person name="Passarelli A.L."/>
            <person name="Rozas J."/>
            <person name="Schwartz L.M."/>
            <person name="Smith W."/>
            <person name="Southgate A."/>
            <person name="Vilcinskas A."/>
            <person name="Vogt R."/>
            <person name="Wang P."/>
            <person name="Werren J."/>
            <person name="Yu X.Q."/>
            <person name="Zhou J.J."/>
            <person name="Brown S.J."/>
            <person name="Scherer S.E."/>
            <person name="Richards S."/>
            <person name="Blissard G.W."/>
        </authorList>
    </citation>
    <scope>NUCLEOTIDE SEQUENCE</scope>
</reference>
<dbReference type="EMBL" id="JH669644">
    <property type="protein sequence ID" value="KAG6465672.1"/>
    <property type="molecule type" value="Genomic_DNA"/>
</dbReference>
<name>A0A921ZWS6_MANSE</name>
<organism evidence="1 2">
    <name type="scientific">Manduca sexta</name>
    <name type="common">Tobacco hawkmoth</name>
    <name type="synonym">Tobacco hornworm</name>
    <dbReference type="NCBI Taxonomy" id="7130"/>
    <lineage>
        <taxon>Eukaryota</taxon>
        <taxon>Metazoa</taxon>
        <taxon>Ecdysozoa</taxon>
        <taxon>Arthropoda</taxon>
        <taxon>Hexapoda</taxon>
        <taxon>Insecta</taxon>
        <taxon>Pterygota</taxon>
        <taxon>Neoptera</taxon>
        <taxon>Endopterygota</taxon>
        <taxon>Lepidoptera</taxon>
        <taxon>Glossata</taxon>
        <taxon>Ditrysia</taxon>
        <taxon>Bombycoidea</taxon>
        <taxon>Sphingidae</taxon>
        <taxon>Sphinginae</taxon>
        <taxon>Sphingini</taxon>
        <taxon>Manduca</taxon>
    </lineage>
</organism>
<proteinExistence type="predicted"/>
<accession>A0A921ZWS6</accession>
<sequence>MWRAVDEILQDVKIELLSSEDGDERNITSMENKPTKIVKLDEPRVTEVIDLTHEPILVSDHNTQVEMIVVVKNNSKILNVDENKQMIHQKEIPIDVPQNSAVSDIKLINRKPSFFIATKSLMRKMKSQITEIAPTDIKSFTDVIEKDIKNKITTLLKGKEYMKTANIVKLFKEHYPKENYKQFLNCVAEELKLGKD</sequence>
<protein>
    <submittedName>
        <fullName evidence="1">Uncharacterized protein</fullName>
    </submittedName>
</protein>
<evidence type="ECO:0000313" key="2">
    <source>
        <dbReference type="Proteomes" id="UP000791440"/>
    </source>
</evidence>